<accession>A0A2U1D3U5</accession>
<keyword evidence="1" id="KW-1133">Transmembrane helix</keyword>
<reference evidence="2 3" key="1">
    <citation type="submission" date="2018-04" db="EMBL/GenBank/DDBJ databases">
        <title>Genomic Encyclopedia of Type Strains, Phase IV (KMG-IV): sequencing the most valuable type-strain genomes for metagenomic binning, comparative biology and taxonomic classification.</title>
        <authorList>
            <person name="Goeker M."/>
        </authorList>
    </citation>
    <scope>NUCLEOTIDE SEQUENCE [LARGE SCALE GENOMIC DNA]</scope>
    <source>
        <strain evidence="2 3">DSM 28795</strain>
    </source>
</reference>
<protein>
    <submittedName>
        <fullName evidence="2">Uncharacterized protein DUF1146</fullName>
    </submittedName>
</protein>
<dbReference type="InterPro" id="IPR009526">
    <property type="entry name" value="DUF1146"/>
</dbReference>
<organism evidence="2 3">
    <name type="scientific">Convivina intestini</name>
    <dbReference type="NCBI Taxonomy" id="1505726"/>
    <lineage>
        <taxon>Bacteria</taxon>
        <taxon>Bacillati</taxon>
        <taxon>Bacillota</taxon>
        <taxon>Bacilli</taxon>
        <taxon>Lactobacillales</taxon>
        <taxon>Lactobacillaceae</taxon>
        <taxon>Convivina</taxon>
    </lineage>
</organism>
<gene>
    <name evidence="2" type="ORF">C7384_11415</name>
</gene>
<comment type="caution">
    <text evidence="2">The sequence shown here is derived from an EMBL/GenBank/DDBJ whole genome shotgun (WGS) entry which is preliminary data.</text>
</comment>
<keyword evidence="1" id="KW-0812">Transmembrane</keyword>
<evidence type="ECO:0000256" key="1">
    <source>
        <dbReference type="SAM" id="Phobius"/>
    </source>
</evidence>
<keyword evidence="3" id="KW-1185">Reference proteome</keyword>
<dbReference type="AlphaFoldDB" id="A0A2U1D3U5"/>
<dbReference type="Proteomes" id="UP000245433">
    <property type="component" value="Unassembled WGS sequence"/>
</dbReference>
<evidence type="ECO:0000313" key="2">
    <source>
        <dbReference type="EMBL" id="PVY82338.1"/>
    </source>
</evidence>
<keyword evidence="1" id="KW-0472">Membrane</keyword>
<feature type="transmembrane region" description="Helical" evidence="1">
    <location>
        <begin position="6"/>
        <end position="26"/>
    </location>
</feature>
<proteinExistence type="predicted"/>
<name>A0A2U1D3U5_9LACO</name>
<evidence type="ECO:0000313" key="3">
    <source>
        <dbReference type="Proteomes" id="UP000245433"/>
    </source>
</evidence>
<dbReference type="EMBL" id="QEKT01000014">
    <property type="protein sequence ID" value="PVY82338.1"/>
    <property type="molecule type" value="Genomic_DNA"/>
</dbReference>
<feature type="transmembrane region" description="Helical" evidence="1">
    <location>
        <begin position="38"/>
        <end position="64"/>
    </location>
</feature>
<sequence length="73" mass="8347">MPPLTMLLLTMLLIYLVFMLLKPINFAKIMPYTPRQAALLKVVLATVLGFLLALFFITIAEWIFQLPSSILKH</sequence>
<dbReference type="RefSeq" id="WP_089940321.1">
    <property type="nucleotide sequence ID" value="NZ_CAKOEX010000014.1"/>
</dbReference>
<dbReference type="Pfam" id="PF06612">
    <property type="entry name" value="DUF1146"/>
    <property type="match status" value="1"/>
</dbReference>